<dbReference type="Proteomes" id="UP000660611">
    <property type="component" value="Unassembled WGS sequence"/>
</dbReference>
<dbReference type="GO" id="GO:0016706">
    <property type="term" value="F:2-oxoglutarate-dependent dioxygenase activity"/>
    <property type="evidence" value="ECO:0007669"/>
    <property type="project" value="UniProtKB-ARBA"/>
</dbReference>
<protein>
    <recommendedName>
        <fullName evidence="3">Phytanoyl-CoA dioxygenase</fullName>
    </recommendedName>
</protein>
<dbReference type="AlphaFoldDB" id="A0A919U956"/>
<keyword evidence="2" id="KW-1185">Reference proteome</keyword>
<evidence type="ECO:0000313" key="2">
    <source>
        <dbReference type="Proteomes" id="UP000660611"/>
    </source>
</evidence>
<dbReference type="EMBL" id="BONQ01000024">
    <property type="protein sequence ID" value="GIG43435.1"/>
    <property type="molecule type" value="Genomic_DNA"/>
</dbReference>
<dbReference type="SUPFAM" id="SSF51197">
    <property type="entry name" value="Clavaminate synthase-like"/>
    <property type="match status" value="1"/>
</dbReference>
<evidence type="ECO:0008006" key="3">
    <source>
        <dbReference type="Google" id="ProtNLM"/>
    </source>
</evidence>
<dbReference type="GO" id="GO:0005506">
    <property type="term" value="F:iron ion binding"/>
    <property type="evidence" value="ECO:0007669"/>
    <property type="project" value="UniProtKB-ARBA"/>
</dbReference>
<proteinExistence type="predicted"/>
<evidence type="ECO:0000313" key="1">
    <source>
        <dbReference type="EMBL" id="GIG43435.1"/>
    </source>
</evidence>
<name>A0A919U956_9ACTN</name>
<comment type="caution">
    <text evidence="1">The sequence shown here is derived from an EMBL/GenBank/DDBJ whole genome shotgun (WGS) entry which is preliminary data.</text>
</comment>
<dbReference type="Gene3D" id="2.60.120.620">
    <property type="entry name" value="q2cbj1_9rhob like domain"/>
    <property type="match status" value="1"/>
</dbReference>
<dbReference type="PANTHER" id="PTHR20883:SF48">
    <property type="entry name" value="ECTOINE DIOXYGENASE"/>
    <property type="match status" value="1"/>
</dbReference>
<dbReference type="PANTHER" id="PTHR20883">
    <property type="entry name" value="PHYTANOYL-COA DIOXYGENASE DOMAIN CONTAINING 1"/>
    <property type="match status" value="1"/>
</dbReference>
<sequence length="314" mass="34745">MSTNLRPSFALDADQLDFFDRNGYLMLRGLIPPSTIDRLRVDSEAWMTAGPDTGNLAPGVNPDDFDVAHRDGVDVPFRINYVHDKGGAASLELLGCPRLLGVAQSLAGPNFVPTYESLVFKAAGDGAPVHWHQDATHPRHWRIANLDVYLDESRPGEGALRVLPGSHRDVPDLCRLETDHGWDPPGAVEIEAHPGDVLVHDVMLVHGSPRVRGNRLRRTLYYEFRAAEQILAEGPWDAGWIERRMRLIPLALDAWAHANPAEPVFPWQADERWRPGAGADAAQELRIVHQWHSPGNYCSAGDVRPAPDEPAAPH</sequence>
<dbReference type="RefSeq" id="WP_203845293.1">
    <property type="nucleotide sequence ID" value="NZ_BAAAVW010000004.1"/>
</dbReference>
<gene>
    <name evidence="1" type="ORF">Dsi01nite_014760</name>
</gene>
<reference evidence="1" key="1">
    <citation type="submission" date="2021-01" db="EMBL/GenBank/DDBJ databases">
        <title>Whole genome shotgun sequence of Dactylosporangium siamense NBRC 106093.</title>
        <authorList>
            <person name="Komaki H."/>
            <person name="Tamura T."/>
        </authorList>
    </citation>
    <scope>NUCLEOTIDE SEQUENCE</scope>
    <source>
        <strain evidence="1">NBRC 106093</strain>
    </source>
</reference>
<dbReference type="InterPro" id="IPR008775">
    <property type="entry name" value="Phytyl_CoA_dOase-like"/>
</dbReference>
<dbReference type="Pfam" id="PF05721">
    <property type="entry name" value="PhyH"/>
    <property type="match status" value="1"/>
</dbReference>
<organism evidence="1 2">
    <name type="scientific">Dactylosporangium siamense</name>
    <dbReference type="NCBI Taxonomy" id="685454"/>
    <lineage>
        <taxon>Bacteria</taxon>
        <taxon>Bacillati</taxon>
        <taxon>Actinomycetota</taxon>
        <taxon>Actinomycetes</taxon>
        <taxon>Micromonosporales</taxon>
        <taxon>Micromonosporaceae</taxon>
        <taxon>Dactylosporangium</taxon>
    </lineage>
</organism>
<accession>A0A919U956</accession>